<feature type="compositionally biased region" description="Low complexity" evidence="1">
    <location>
        <begin position="467"/>
        <end position="480"/>
    </location>
</feature>
<name>A0A1J9Q1E0_9EURO</name>
<reference evidence="2 3" key="1">
    <citation type="submission" date="2015-08" db="EMBL/GenBank/DDBJ databases">
        <title>Emmonsia species relationships and genome sequence.</title>
        <authorList>
            <person name="Cuomo C.A."/>
            <person name="Schwartz I.S."/>
            <person name="Kenyon C."/>
            <person name="De Hoog G.S."/>
            <person name="Govender N.P."/>
            <person name="Botha A."/>
            <person name="Moreno L."/>
            <person name="De Vries M."/>
            <person name="Munoz J.F."/>
            <person name="Stielow J.B."/>
        </authorList>
    </citation>
    <scope>NUCLEOTIDE SEQUENCE [LARGE SCALE GENOMIC DNA]</scope>
    <source>
        <strain evidence="2 3">EI222</strain>
    </source>
</reference>
<evidence type="ECO:0008006" key="4">
    <source>
        <dbReference type="Google" id="ProtNLM"/>
    </source>
</evidence>
<protein>
    <recommendedName>
        <fullName evidence="4">Cyclin-dependent protein kinase regulator Pho80</fullName>
    </recommendedName>
</protein>
<evidence type="ECO:0000313" key="3">
    <source>
        <dbReference type="Proteomes" id="UP000242791"/>
    </source>
</evidence>
<dbReference type="STRING" id="1658174.A0A1J9Q1E0"/>
<dbReference type="PANTHER" id="PTHR15615:SF117">
    <property type="entry name" value="PHO85 CYCLIN PHO80"/>
    <property type="match status" value="1"/>
</dbReference>
<dbReference type="InterPro" id="IPR036915">
    <property type="entry name" value="Cyclin-like_sf"/>
</dbReference>
<dbReference type="AlphaFoldDB" id="A0A1J9Q1E0"/>
<keyword evidence="3" id="KW-1185">Reference proteome</keyword>
<dbReference type="InterPro" id="IPR013922">
    <property type="entry name" value="Cyclin_PHO80-like"/>
</dbReference>
<dbReference type="SUPFAM" id="SSF47954">
    <property type="entry name" value="Cyclin-like"/>
    <property type="match status" value="1"/>
</dbReference>
<sequence length="499" mass="53736">MRCCGSSAVLESSGLLASPSSLSAPPPPATTSTVAAVAATAAAATVGPARTKTGSLVLPPFNTPQTTTAFAAHTARGVRPRAPILVEISSSPTSAALLRSDPTHSPVNAFPGRPHYYNSTAAASRNNTTNNNNNDQPTAASPLIAHSNPPHSPRTSRPGRRSSDSHPNSGVEEIRSAFRRQTVDAGTQYSRPVTPAETKLIQPASAATGETIIADSTNATSELAASQQSQESLQSQADSQMPSTLVGSKRNTPDTSSLLATDGGNPLSIDPDIPAESLCKRLRPEKPAAKVLPRRYEEANPRDLVFLISSMLMELIRFNDQIPLRDGRLTRFHSRSPPRISVHDYLQRLTTHATLSPPILLSMVYYIDRLCALYPAFTVSSLTVHRFLISSATVASKGLSDSFWTNKTYARVGGISVAELALLELEFLWRVEWRIVPQPEILVDYYQRLVERCDEYVIQQEDHIDTQSTSTKETATSSTSIARNGGKASTTINTTPKAE</sequence>
<dbReference type="GO" id="GO:0000307">
    <property type="term" value="C:cyclin-dependent protein kinase holoenzyme complex"/>
    <property type="evidence" value="ECO:0007669"/>
    <property type="project" value="TreeGrafter"/>
</dbReference>
<evidence type="ECO:0000313" key="2">
    <source>
        <dbReference type="EMBL" id="OJD22446.1"/>
    </source>
</evidence>
<dbReference type="GO" id="GO:0019901">
    <property type="term" value="F:protein kinase binding"/>
    <property type="evidence" value="ECO:0007669"/>
    <property type="project" value="InterPro"/>
</dbReference>
<proteinExistence type="predicted"/>
<comment type="caution">
    <text evidence="2">The sequence shown here is derived from an EMBL/GenBank/DDBJ whole genome shotgun (WGS) entry which is preliminary data.</text>
</comment>
<feature type="compositionally biased region" description="Polar residues" evidence="1">
    <location>
        <begin position="487"/>
        <end position="499"/>
    </location>
</feature>
<feature type="region of interest" description="Disordered" evidence="1">
    <location>
        <begin position="220"/>
        <end position="271"/>
    </location>
</feature>
<dbReference type="PANTHER" id="PTHR15615">
    <property type="match status" value="1"/>
</dbReference>
<dbReference type="Gene3D" id="1.10.472.10">
    <property type="entry name" value="Cyclin-like"/>
    <property type="match status" value="1"/>
</dbReference>
<feature type="region of interest" description="Disordered" evidence="1">
    <location>
        <begin position="467"/>
        <end position="499"/>
    </location>
</feature>
<feature type="compositionally biased region" description="Low complexity" evidence="1">
    <location>
        <begin position="118"/>
        <end position="134"/>
    </location>
</feature>
<dbReference type="Pfam" id="PF08613">
    <property type="entry name" value="Cyclin"/>
    <property type="match status" value="1"/>
</dbReference>
<accession>A0A1J9Q1E0</accession>
<feature type="compositionally biased region" description="Low complexity" evidence="1">
    <location>
        <begin position="221"/>
        <end position="240"/>
    </location>
</feature>
<dbReference type="Proteomes" id="UP000242791">
    <property type="component" value="Unassembled WGS sequence"/>
</dbReference>
<dbReference type="OrthoDB" id="337735at2759"/>
<feature type="compositionally biased region" description="Polar residues" evidence="1">
    <location>
        <begin position="241"/>
        <end position="259"/>
    </location>
</feature>
<dbReference type="GO" id="GO:0016538">
    <property type="term" value="F:cyclin-dependent protein serine/threonine kinase regulator activity"/>
    <property type="evidence" value="ECO:0007669"/>
    <property type="project" value="TreeGrafter"/>
</dbReference>
<gene>
    <name evidence="2" type="ORF">ACJ73_06206</name>
</gene>
<feature type="region of interest" description="Disordered" evidence="1">
    <location>
        <begin position="96"/>
        <end position="202"/>
    </location>
</feature>
<dbReference type="VEuPathDB" id="FungiDB:ACJ73_06206"/>
<dbReference type="GO" id="GO:0005634">
    <property type="term" value="C:nucleus"/>
    <property type="evidence" value="ECO:0007669"/>
    <property type="project" value="TreeGrafter"/>
</dbReference>
<evidence type="ECO:0000256" key="1">
    <source>
        <dbReference type="SAM" id="MobiDB-lite"/>
    </source>
</evidence>
<dbReference type="EMBL" id="LGTZ01001056">
    <property type="protein sequence ID" value="OJD22446.1"/>
    <property type="molecule type" value="Genomic_DNA"/>
</dbReference>
<organism evidence="2 3">
    <name type="scientific">Blastomyces percursus</name>
    <dbReference type="NCBI Taxonomy" id="1658174"/>
    <lineage>
        <taxon>Eukaryota</taxon>
        <taxon>Fungi</taxon>
        <taxon>Dikarya</taxon>
        <taxon>Ascomycota</taxon>
        <taxon>Pezizomycotina</taxon>
        <taxon>Eurotiomycetes</taxon>
        <taxon>Eurotiomycetidae</taxon>
        <taxon>Onygenales</taxon>
        <taxon>Ajellomycetaceae</taxon>
        <taxon>Blastomyces</taxon>
    </lineage>
</organism>
<dbReference type="CDD" id="cd20558">
    <property type="entry name" value="CYCLIN_ScPCL7-like"/>
    <property type="match status" value="1"/>
</dbReference>